<comment type="caution">
    <text evidence="2">The sequence shown here is derived from an EMBL/GenBank/DDBJ whole genome shotgun (WGS) entry which is preliminary data.</text>
</comment>
<evidence type="ECO:0000313" key="3">
    <source>
        <dbReference type="Proteomes" id="UP000009336"/>
    </source>
</evidence>
<name>K8WPE4_9GAMM</name>
<dbReference type="Proteomes" id="UP000009336">
    <property type="component" value="Unassembled WGS sequence"/>
</dbReference>
<dbReference type="PATRIC" id="fig|1141662.3.peg.1546"/>
<organism evidence="2 3">
    <name type="scientific">Providencia burhodogranariea DSM 19968</name>
    <dbReference type="NCBI Taxonomy" id="1141662"/>
    <lineage>
        <taxon>Bacteria</taxon>
        <taxon>Pseudomonadati</taxon>
        <taxon>Pseudomonadota</taxon>
        <taxon>Gammaproteobacteria</taxon>
        <taxon>Enterobacterales</taxon>
        <taxon>Morganellaceae</taxon>
        <taxon>Providencia</taxon>
    </lineage>
</organism>
<evidence type="ECO:0000256" key="1">
    <source>
        <dbReference type="SAM" id="SignalP"/>
    </source>
</evidence>
<keyword evidence="1" id="KW-0732">Signal</keyword>
<reference evidence="2 3" key="1">
    <citation type="journal article" date="2012" name="BMC Genomics">
        <title>Comparative genomics of bacteria in the genus Providencia isolated from wild Drosophila melanogaster.</title>
        <authorList>
            <person name="Galac M.R."/>
            <person name="Lazzaro B.P."/>
        </authorList>
    </citation>
    <scope>NUCLEOTIDE SEQUENCE [LARGE SCALE GENOMIC DNA]</scope>
    <source>
        <strain evidence="2 3">DSM 19968</strain>
    </source>
</reference>
<dbReference type="STRING" id="1141662.OOA_07625"/>
<evidence type="ECO:0000313" key="2">
    <source>
        <dbReference type="EMBL" id="EKT62439.1"/>
    </source>
</evidence>
<dbReference type="EMBL" id="AKKL01000020">
    <property type="protein sequence ID" value="EKT62439.1"/>
    <property type="molecule type" value="Genomic_DNA"/>
</dbReference>
<dbReference type="RefSeq" id="WP_008911550.1">
    <property type="nucleotide sequence ID" value="NZ_KB233222.1"/>
</dbReference>
<dbReference type="AlphaFoldDB" id="K8WPE4"/>
<proteinExistence type="predicted"/>
<dbReference type="HOGENOM" id="CLU_2131236_0_0_6"/>
<gene>
    <name evidence="2" type="ORF">OOA_07625</name>
</gene>
<protein>
    <submittedName>
        <fullName evidence="2">Uncharacterized protein</fullName>
    </submittedName>
</protein>
<sequence length="113" mass="13165">MRKKFTLFLFFVIFISPLSNAIRCDDKIKYDVYVKRVDAVPFHSNIRATFIESTSKKPITFDMVIYPTSSIFQYQAERTLRLAMYFNKKVSLCYSEQGSGLNNSYLYGVNAKD</sequence>
<keyword evidence="3" id="KW-1185">Reference proteome</keyword>
<feature type="chain" id="PRO_5003921747" evidence="1">
    <location>
        <begin position="22"/>
        <end position="113"/>
    </location>
</feature>
<accession>K8WPE4</accession>
<feature type="signal peptide" evidence="1">
    <location>
        <begin position="1"/>
        <end position="21"/>
    </location>
</feature>